<evidence type="ECO:0000256" key="5">
    <source>
        <dbReference type="ARBA" id="ARBA00023237"/>
    </source>
</evidence>
<evidence type="ECO:0000256" key="4">
    <source>
        <dbReference type="ARBA" id="ARBA00023136"/>
    </source>
</evidence>
<evidence type="ECO:0000313" key="8">
    <source>
        <dbReference type="EMBL" id="QDU91159.1"/>
    </source>
</evidence>
<dbReference type="PANTHER" id="PTHR30026:SF23">
    <property type="entry name" value="TO APRF-PUTATIVE OUTER MEMBRANE EFFLUX PROTEIN OR SECRETED ALKALINE PHOSPHATASE-RELATED"/>
    <property type="match status" value="1"/>
</dbReference>
<dbReference type="Proteomes" id="UP000317429">
    <property type="component" value="Chromosome"/>
</dbReference>
<dbReference type="AlphaFoldDB" id="A0A518DI54"/>
<evidence type="ECO:0000256" key="1">
    <source>
        <dbReference type="ARBA" id="ARBA00004442"/>
    </source>
</evidence>
<sequence length="731" mass="81290" precursor="true">MKRQLRAQISVVLCGAVLAGGCAPTQPFYFFEDGDLSHYLDVATQIEYPDVHEPQLDEVTSARAPLTLRNAENYEMWDLTLEEATRITLCNSQVMRQLGGRTIENAPETISRTLVSSVAVTTTYDPALVETATGSAFGSAFGGTGVEAALSEFDAQLDSSIIWRKNDTPQNRLANPIFPANFEQDQGIGTLGITKTTAVGSQVSIRNNTNYEWNNTPTPPLGTFRAYPSDWQSNFEAGFRHPLLQGSGAQYNRIAGPQSFEQYAANITNPFDGVMIARIRTDQSLADFEGGVRNLMRDVEAAYWELYFTYRDLESRKTGRDSGLETWKKVKALFDEGAKGGSADREAQARSQYFQFKALVEQGLTDLYRAESRLRFIMGLSMSDGRLIRPADEPTTAQVAFDWDGIHTESLMRRVEVRKQKWEVKKRELELIAARNGLLPRLDATGTYRWRGLGDDLIGSSTGLPPNAPGSNAFEVLTDGQFQEWELGLQLSVPIGFRRQLSTIRHHQLALARERALLQDLELEVSHQLGDAIRDLDLNYGLTETNFNRRVAAERDVEATQAAYDASRLTLDLLLNAQQRRAEAETAYYRSLVDYNLSVSKVHYRKGSLLDYNGVYLAEGPWPGKAYFDAMRRARQRDAALQLDYGFTRPNVMSRGVYDQNTGAGCTTDGCPMPQYAPGMEYAPQMAPTNAYPVPTPAEGFPTSQQTPQGVGQVTPVSYNAPSRGQLPAMQ</sequence>
<dbReference type="PROSITE" id="PS51257">
    <property type="entry name" value="PROKAR_LIPOPROTEIN"/>
    <property type="match status" value="1"/>
</dbReference>
<evidence type="ECO:0000313" key="9">
    <source>
        <dbReference type="Proteomes" id="UP000317429"/>
    </source>
</evidence>
<evidence type="ECO:0000256" key="3">
    <source>
        <dbReference type="ARBA" id="ARBA00022692"/>
    </source>
</evidence>
<reference evidence="8 9" key="1">
    <citation type="submission" date="2019-02" db="EMBL/GenBank/DDBJ databases">
        <title>Deep-cultivation of Planctomycetes and their phenomic and genomic characterization uncovers novel biology.</title>
        <authorList>
            <person name="Wiegand S."/>
            <person name="Jogler M."/>
            <person name="Boedeker C."/>
            <person name="Pinto D."/>
            <person name="Vollmers J."/>
            <person name="Rivas-Marin E."/>
            <person name="Kohn T."/>
            <person name="Peeters S.H."/>
            <person name="Heuer A."/>
            <person name="Rast P."/>
            <person name="Oberbeckmann S."/>
            <person name="Bunk B."/>
            <person name="Jeske O."/>
            <person name="Meyerdierks A."/>
            <person name="Storesund J.E."/>
            <person name="Kallscheuer N."/>
            <person name="Luecker S."/>
            <person name="Lage O.M."/>
            <person name="Pohl T."/>
            <person name="Merkel B.J."/>
            <person name="Hornburger P."/>
            <person name="Mueller R.-W."/>
            <person name="Bruemmer F."/>
            <person name="Labrenz M."/>
            <person name="Spormann A.M."/>
            <person name="Op den Camp H."/>
            <person name="Overmann J."/>
            <person name="Amann R."/>
            <person name="Jetten M.S.M."/>
            <person name="Mascher T."/>
            <person name="Medema M.H."/>
            <person name="Devos D.P."/>
            <person name="Kaster A.-K."/>
            <person name="Ovreas L."/>
            <person name="Rohde M."/>
            <person name="Galperin M.Y."/>
            <person name="Jogler C."/>
        </authorList>
    </citation>
    <scope>NUCLEOTIDE SEQUENCE [LARGE SCALE GENOMIC DNA]</scope>
    <source>
        <strain evidence="8 9">Pla175</strain>
    </source>
</reference>
<feature type="region of interest" description="Disordered" evidence="6">
    <location>
        <begin position="694"/>
        <end position="731"/>
    </location>
</feature>
<accession>A0A518DI54</accession>
<dbReference type="GO" id="GO:1990281">
    <property type="term" value="C:efflux pump complex"/>
    <property type="evidence" value="ECO:0007669"/>
    <property type="project" value="TreeGrafter"/>
</dbReference>
<proteinExistence type="predicted"/>
<protein>
    <submittedName>
        <fullName evidence="8">Outer membrane efflux protein</fullName>
    </submittedName>
</protein>
<dbReference type="RefSeq" id="WP_145291010.1">
    <property type="nucleotide sequence ID" value="NZ_CP036291.1"/>
</dbReference>
<feature type="chain" id="PRO_5022057748" evidence="7">
    <location>
        <begin position="20"/>
        <end position="731"/>
    </location>
</feature>
<dbReference type="SUPFAM" id="SSF56954">
    <property type="entry name" value="Outer membrane efflux proteins (OEP)"/>
    <property type="match status" value="1"/>
</dbReference>
<dbReference type="GO" id="GO:0009279">
    <property type="term" value="C:cell outer membrane"/>
    <property type="evidence" value="ECO:0007669"/>
    <property type="project" value="UniProtKB-SubCell"/>
</dbReference>
<name>A0A518DI54_9BACT</name>
<dbReference type="InterPro" id="IPR051906">
    <property type="entry name" value="TolC-like"/>
</dbReference>
<dbReference type="PANTHER" id="PTHR30026">
    <property type="entry name" value="OUTER MEMBRANE PROTEIN TOLC"/>
    <property type="match status" value="1"/>
</dbReference>
<dbReference type="EMBL" id="CP036291">
    <property type="protein sequence ID" value="QDU91159.1"/>
    <property type="molecule type" value="Genomic_DNA"/>
</dbReference>
<feature type="signal peptide" evidence="7">
    <location>
        <begin position="1"/>
        <end position="19"/>
    </location>
</feature>
<feature type="compositionally biased region" description="Polar residues" evidence="6">
    <location>
        <begin position="702"/>
        <end position="723"/>
    </location>
</feature>
<dbReference type="OrthoDB" id="229865at2"/>
<evidence type="ECO:0000256" key="7">
    <source>
        <dbReference type="SAM" id="SignalP"/>
    </source>
</evidence>
<gene>
    <name evidence="8" type="ORF">Pla175_45790</name>
</gene>
<keyword evidence="3" id="KW-0812">Transmembrane</keyword>
<dbReference type="Gene3D" id="1.20.1600.10">
    <property type="entry name" value="Outer membrane efflux proteins (OEP)"/>
    <property type="match status" value="1"/>
</dbReference>
<evidence type="ECO:0000256" key="2">
    <source>
        <dbReference type="ARBA" id="ARBA00022452"/>
    </source>
</evidence>
<keyword evidence="5" id="KW-0998">Cell outer membrane</keyword>
<keyword evidence="9" id="KW-1185">Reference proteome</keyword>
<comment type="subcellular location">
    <subcellularLocation>
        <location evidence="1">Cell outer membrane</location>
    </subcellularLocation>
</comment>
<organism evidence="8 9">
    <name type="scientific">Pirellulimonas nuda</name>
    <dbReference type="NCBI Taxonomy" id="2528009"/>
    <lineage>
        <taxon>Bacteria</taxon>
        <taxon>Pseudomonadati</taxon>
        <taxon>Planctomycetota</taxon>
        <taxon>Planctomycetia</taxon>
        <taxon>Pirellulales</taxon>
        <taxon>Lacipirellulaceae</taxon>
        <taxon>Pirellulimonas</taxon>
    </lineage>
</organism>
<dbReference type="GO" id="GO:0015288">
    <property type="term" value="F:porin activity"/>
    <property type="evidence" value="ECO:0007669"/>
    <property type="project" value="TreeGrafter"/>
</dbReference>
<dbReference type="GO" id="GO:0015562">
    <property type="term" value="F:efflux transmembrane transporter activity"/>
    <property type="evidence" value="ECO:0007669"/>
    <property type="project" value="InterPro"/>
</dbReference>
<evidence type="ECO:0000256" key="6">
    <source>
        <dbReference type="SAM" id="MobiDB-lite"/>
    </source>
</evidence>
<dbReference type="KEGG" id="pnd:Pla175_45790"/>
<keyword evidence="4" id="KW-0472">Membrane</keyword>
<keyword evidence="2" id="KW-1134">Transmembrane beta strand</keyword>
<keyword evidence="7" id="KW-0732">Signal</keyword>